<evidence type="ECO:0000256" key="2">
    <source>
        <dbReference type="SAM" id="MobiDB-lite"/>
    </source>
</evidence>
<dbReference type="OrthoDB" id="5326588at2759"/>
<feature type="compositionally biased region" description="Basic and acidic residues" evidence="2">
    <location>
        <begin position="311"/>
        <end position="320"/>
    </location>
</feature>
<evidence type="ECO:0000313" key="3">
    <source>
        <dbReference type="EMBL" id="KAF2136281.1"/>
    </source>
</evidence>
<feature type="region of interest" description="Disordered" evidence="2">
    <location>
        <begin position="912"/>
        <end position="949"/>
    </location>
</feature>
<dbReference type="Proteomes" id="UP000799438">
    <property type="component" value="Unassembled WGS sequence"/>
</dbReference>
<reference evidence="3" key="1">
    <citation type="journal article" date="2020" name="Stud. Mycol.">
        <title>101 Dothideomycetes genomes: a test case for predicting lifestyles and emergence of pathogens.</title>
        <authorList>
            <person name="Haridas S."/>
            <person name="Albert R."/>
            <person name="Binder M."/>
            <person name="Bloem J."/>
            <person name="Labutti K."/>
            <person name="Salamov A."/>
            <person name="Andreopoulos B."/>
            <person name="Baker S."/>
            <person name="Barry K."/>
            <person name="Bills G."/>
            <person name="Bluhm B."/>
            <person name="Cannon C."/>
            <person name="Castanera R."/>
            <person name="Culley D."/>
            <person name="Daum C."/>
            <person name="Ezra D."/>
            <person name="Gonzalez J."/>
            <person name="Henrissat B."/>
            <person name="Kuo A."/>
            <person name="Liang C."/>
            <person name="Lipzen A."/>
            <person name="Lutzoni F."/>
            <person name="Magnuson J."/>
            <person name="Mondo S."/>
            <person name="Nolan M."/>
            <person name="Ohm R."/>
            <person name="Pangilinan J."/>
            <person name="Park H.-J."/>
            <person name="Ramirez L."/>
            <person name="Alfaro M."/>
            <person name="Sun H."/>
            <person name="Tritt A."/>
            <person name="Yoshinaga Y."/>
            <person name="Zwiers L.-H."/>
            <person name="Turgeon B."/>
            <person name="Goodwin S."/>
            <person name="Spatafora J."/>
            <person name="Crous P."/>
            <person name="Grigoriev I."/>
        </authorList>
    </citation>
    <scope>NUCLEOTIDE SEQUENCE</scope>
    <source>
        <strain evidence="3">CBS 121167</strain>
    </source>
</reference>
<feature type="coiled-coil region" evidence="1">
    <location>
        <begin position="122"/>
        <end position="180"/>
    </location>
</feature>
<dbReference type="GeneID" id="54302013"/>
<feature type="region of interest" description="Disordered" evidence="2">
    <location>
        <begin position="476"/>
        <end position="499"/>
    </location>
</feature>
<feature type="compositionally biased region" description="Acidic residues" evidence="2">
    <location>
        <begin position="934"/>
        <end position="949"/>
    </location>
</feature>
<dbReference type="EMBL" id="ML995526">
    <property type="protein sequence ID" value="KAF2136281.1"/>
    <property type="molecule type" value="Genomic_DNA"/>
</dbReference>
<proteinExistence type="predicted"/>
<sequence>MAPQCQALHLSDERRCTEPATNVNGLFCHFHARQVMGLYKGYKRRNKQYDDLVAKSPANLADPNTPLSKVSFDDAKDEKTLRQLHHHLFLRHALLDRVIRARKLHHSRFYALELDYGHHHFLDHLSNQKHTVLRALERLERRTAEVLYEKQKWFKWVRALEDDEEKERDAEKKKVKQEAALFKRHWKEVQVRLRELRAKEDEKRQAEFLDKAWQERKALDEESADEEWDPIDDVLEDERGSYIDLIKKFLWQETVMDAMEKSGQVEEPVKDVSSEAAPAEPAKSSESAALTKNARKKANQKAKKAAVVEAEGPKPKPGEVHIETAGEMRQRLREGVKVKHAYGWHVQGSVENPPELADKTAPIPDDEINRLLEEISEIKQLLFCRILLSHAALLPAALRASSIEDFIKDEEVTNTDLRDLALKMEQPDLQALRDACADLGRNDPEEDDDADKQVAPQAQTSVWRPMFNRLLPESWQSQREKEMPATRQRSMPDAAGQDTVDFGQIDDAGQYRIKRIRVKVCGKWIYNYPSDKAMARGGWLHFSIIAKECSLFDAVELCKSWDEFFELNILSCYQYFPASHWSLWGFIPYQQMSLSDKMTMHHQTGARSSARRSHKMFETRNFICANLKRNDPVSRRVIQYMALEASSMVLLVRDGKTGEFMVRPPESELWLMREKSGIGRATRNTWNVIKSVGPEFFEEMEKHRNWHFGFKDYYDVVIWDTEPGNHFSCLYNSIQTCLIKAHRISSGVDMYRSAEPVLRTIARDPTTQRAKDIKPDEVGKINSIWDDINSPTHRLFYWNLGADEISMKEAMPNAWRYTEADRLEDEVLFPEEFGLTEVGEVDRNKLLADQRRGGRGYDFEHNGPDFMRFVNDLDTDDELNDDEREATKREFERGTKRLEKRGGRRLGWEEIEEDEDEDEVYDFEDDKAEHSGDADEISIDTGSDWEDEEDEDYDFEDYGLSAMVIANKQIASGIPYGGRLEDGRTYNPELFKGMMEALTDWTDPENEPMPLGFRPDGSRMTIEEQDEQIHGQFMIHVEREGAASFKEHWHAADLEPGAQERYREANSLIAAYEKWCKQEGPIDLNTIKATRFFRLFAWLGVSPEDHRRVHRDMHRAETMIGLFMDDERAGFLASEAGNPFAESKLFDQDERSHCPPDRRSSHSNKYRPKVHWAAWDAILDQHIAWRRDEGITTPEDPYPDAWNLIVRPTLAHFYKEGIVCPSYDRDANGLVVVLTEPHRPDKPDVFFDWRDTLKIIRMSPHLEDPTTQPPLLERAQRFAAANPGAVFSVLRVWSAPHFWPLMLGADNRDPTSFADAVGRAWQWKFIPKDMPFSEVSMHQALKGRLAPLLQRAGVGDGSGNGSGSGSGGAGKGMSWYWEGGGGLRRGGVAFRKDVVLVMGADREECRALSVAVAWCIGTRPWRLEIDLWKSWVGVGVGVLEGMEGVWWE</sequence>
<evidence type="ECO:0000256" key="1">
    <source>
        <dbReference type="SAM" id="Coils"/>
    </source>
</evidence>
<name>A0A6A6B0N3_9PEZI</name>
<protein>
    <submittedName>
        <fullName evidence="3">Uncharacterized protein</fullName>
    </submittedName>
</protein>
<accession>A0A6A6B0N3</accession>
<feature type="compositionally biased region" description="Acidic residues" evidence="2">
    <location>
        <begin position="912"/>
        <end position="926"/>
    </location>
</feature>
<gene>
    <name evidence="3" type="ORF">K452DRAFT_322524</name>
</gene>
<feature type="compositionally biased region" description="Basic and acidic residues" evidence="2">
    <location>
        <begin position="261"/>
        <end position="273"/>
    </location>
</feature>
<feature type="region of interest" description="Disordered" evidence="2">
    <location>
        <begin position="261"/>
        <end position="320"/>
    </location>
</feature>
<keyword evidence="1" id="KW-0175">Coiled coil</keyword>
<keyword evidence="4" id="KW-1185">Reference proteome</keyword>
<evidence type="ECO:0000313" key="4">
    <source>
        <dbReference type="Proteomes" id="UP000799438"/>
    </source>
</evidence>
<dbReference type="RefSeq" id="XP_033391999.1">
    <property type="nucleotide sequence ID" value="XM_033544517.1"/>
</dbReference>
<organism evidence="3 4">
    <name type="scientific">Aplosporella prunicola CBS 121167</name>
    <dbReference type="NCBI Taxonomy" id="1176127"/>
    <lineage>
        <taxon>Eukaryota</taxon>
        <taxon>Fungi</taxon>
        <taxon>Dikarya</taxon>
        <taxon>Ascomycota</taxon>
        <taxon>Pezizomycotina</taxon>
        <taxon>Dothideomycetes</taxon>
        <taxon>Dothideomycetes incertae sedis</taxon>
        <taxon>Botryosphaeriales</taxon>
        <taxon>Aplosporellaceae</taxon>
        <taxon>Aplosporella</taxon>
    </lineage>
</organism>
<feature type="compositionally biased region" description="Basic residues" evidence="2">
    <location>
        <begin position="293"/>
        <end position="304"/>
    </location>
</feature>
<feature type="region of interest" description="Disordered" evidence="2">
    <location>
        <begin position="439"/>
        <end position="458"/>
    </location>
</feature>
<feature type="compositionally biased region" description="Low complexity" evidence="2">
    <location>
        <begin position="274"/>
        <end position="289"/>
    </location>
</feature>